<protein>
    <submittedName>
        <fullName evidence="2">YbaN family protein</fullName>
    </submittedName>
</protein>
<feature type="transmembrane region" description="Helical" evidence="1">
    <location>
        <begin position="72"/>
        <end position="89"/>
    </location>
</feature>
<feature type="transmembrane region" description="Helical" evidence="1">
    <location>
        <begin position="95"/>
        <end position="113"/>
    </location>
</feature>
<reference evidence="2 3" key="1">
    <citation type="submission" date="2020-06" db="EMBL/GenBank/DDBJ databases">
        <title>Genome sequence of Rhizobium sp strain ADMK78.</title>
        <authorList>
            <person name="Rahi P."/>
        </authorList>
    </citation>
    <scope>NUCLEOTIDE SEQUENCE [LARGE SCALE GENOMIC DNA]</scope>
    <source>
        <strain evidence="2 3">ADMK78</strain>
    </source>
</reference>
<keyword evidence="1" id="KW-0812">Transmembrane</keyword>
<dbReference type="Pfam" id="PF04304">
    <property type="entry name" value="DUF454"/>
    <property type="match status" value="1"/>
</dbReference>
<sequence>MRLILFVLAWLMVAIGIIGVFLPVLPTTPFMLLAAALFARSSPRFEQWLLDHPRYGQPLIDWRREGAISKRAKIASVSLMSVSYGIVWFVGPHQLWLKIVIGAILVACATFVLTRPLPGTADRVLPVDS</sequence>
<gene>
    <name evidence="2" type="ORF">FE840_007705</name>
</gene>
<dbReference type="InterPro" id="IPR007401">
    <property type="entry name" value="DUF454"/>
</dbReference>
<evidence type="ECO:0000313" key="3">
    <source>
        <dbReference type="Proteomes" id="UP000308530"/>
    </source>
</evidence>
<keyword evidence="1" id="KW-0472">Membrane</keyword>
<organism evidence="2 3">
    <name type="scientific">Peteryoungia desertarenae</name>
    <dbReference type="NCBI Taxonomy" id="1813451"/>
    <lineage>
        <taxon>Bacteria</taxon>
        <taxon>Pseudomonadati</taxon>
        <taxon>Pseudomonadota</taxon>
        <taxon>Alphaproteobacteria</taxon>
        <taxon>Hyphomicrobiales</taxon>
        <taxon>Rhizobiaceae</taxon>
        <taxon>Peteryoungia</taxon>
    </lineage>
</organism>
<dbReference type="PANTHER" id="PTHR35813">
    <property type="entry name" value="INNER MEMBRANE PROTEIN YBAN"/>
    <property type="match status" value="1"/>
</dbReference>
<keyword evidence="1" id="KW-1133">Transmembrane helix</keyword>
<dbReference type="EMBL" id="CP058350">
    <property type="protein sequence ID" value="QLF69438.1"/>
    <property type="molecule type" value="Genomic_DNA"/>
</dbReference>
<name>A0ABX6QLL1_9HYPH</name>
<evidence type="ECO:0000313" key="2">
    <source>
        <dbReference type="EMBL" id="QLF69438.1"/>
    </source>
</evidence>
<accession>A0ABX6QLL1</accession>
<dbReference type="PANTHER" id="PTHR35813:SF1">
    <property type="entry name" value="INNER MEMBRANE PROTEIN YBAN"/>
    <property type="match status" value="1"/>
</dbReference>
<proteinExistence type="predicted"/>
<keyword evidence="3" id="KW-1185">Reference proteome</keyword>
<dbReference type="Proteomes" id="UP000308530">
    <property type="component" value="Chromosome"/>
</dbReference>
<feature type="transmembrane region" description="Helical" evidence="1">
    <location>
        <begin position="6"/>
        <end position="39"/>
    </location>
</feature>
<dbReference type="RefSeq" id="WP_138285430.1">
    <property type="nucleotide sequence ID" value="NZ_CP058350.1"/>
</dbReference>
<evidence type="ECO:0000256" key="1">
    <source>
        <dbReference type="SAM" id="Phobius"/>
    </source>
</evidence>
<dbReference type="PIRSF" id="PIRSF016789">
    <property type="entry name" value="DUF454"/>
    <property type="match status" value="1"/>
</dbReference>